<accession>A0A0F4KSY0</accession>
<dbReference type="Gene3D" id="3.30.160.250">
    <property type="match status" value="1"/>
</dbReference>
<dbReference type="SUPFAM" id="SSF143100">
    <property type="entry name" value="TTHA1013/TTHA0281-like"/>
    <property type="match status" value="1"/>
</dbReference>
<keyword evidence="2" id="KW-1185">Reference proteome</keyword>
<evidence type="ECO:0000313" key="1">
    <source>
        <dbReference type="EMBL" id="KJY49104.1"/>
    </source>
</evidence>
<dbReference type="OrthoDB" id="5419659at2"/>
<evidence type="ECO:0000313" key="2">
    <source>
        <dbReference type="Proteomes" id="UP000033695"/>
    </source>
</evidence>
<dbReference type="PATRIC" id="fig|1218508.4.peg.568"/>
<dbReference type="HOGENOM" id="CLU_114047_0_2_9"/>
<dbReference type="AlphaFoldDB" id="A0A0F4KSY0"/>
<name>A0A0F4KSY0_9LACO</name>
<reference evidence="1 2" key="1">
    <citation type="submission" date="2014-12" db="EMBL/GenBank/DDBJ databases">
        <title>Comparative genomics of the lactic acid bacteria isolated from the honey bee gut.</title>
        <authorList>
            <person name="Ellegaard K.M."/>
            <person name="Tamarit D."/>
            <person name="Javelind E."/>
            <person name="Olofsson T."/>
            <person name="Andersson S.G."/>
            <person name="Vasquez A."/>
        </authorList>
    </citation>
    <scope>NUCLEOTIDE SEQUENCE [LARGE SCALE GENOMIC DNA]</scope>
    <source>
        <strain evidence="1 2">Hon2</strain>
    </source>
</reference>
<organism evidence="1 2">
    <name type="scientific">Bombilactobacillus mellis</name>
    <dbReference type="NCBI Taxonomy" id="1218508"/>
    <lineage>
        <taxon>Bacteria</taxon>
        <taxon>Bacillati</taxon>
        <taxon>Bacillota</taxon>
        <taxon>Bacilli</taxon>
        <taxon>Lactobacillales</taxon>
        <taxon>Lactobacillaceae</taxon>
        <taxon>Bombilactobacillus</taxon>
    </lineage>
</organism>
<dbReference type="InterPro" id="IPR035069">
    <property type="entry name" value="TTHA1013/TTHA0281-like"/>
</dbReference>
<dbReference type="EMBL" id="JXBZ01000005">
    <property type="protein sequence ID" value="KJY49104.1"/>
    <property type="molecule type" value="Genomic_DNA"/>
</dbReference>
<protein>
    <recommendedName>
        <fullName evidence="3">Toxin-antitoxin system, antitoxin component, HicB family</fullName>
    </recommendedName>
</protein>
<dbReference type="Proteomes" id="UP000033695">
    <property type="component" value="Unassembled WGS sequence"/>
</dbReference>
<comment type="caution">
    <text evidence="1">The sequence shown here is derived from an EMBL/GenBank/DDBJ whole genome shotgun (WGS) entry which is preliminary data.</text>
</comment>
<evidence type="ECO:0008006" key="3">
    <source>
        <dbReference type="Google" id="ProtNLM"/>
    </source>
</evidence>
<dbReference type="RefSeq" id="WP_045922412.1">
    <property type="nucleotide sequence ID" value="NZ_JBHTHW010000003.1"/>
</dbReference>
<gene>
    <name evidence="1" type="ORF">JG29_05530</name>
</gene>
<sequence length="138" mass="15608">MKKKFQNVVDAYPVIISYDSNETEYPYFAHIVDLDSDTTGQSLEDVIKMARCAIGDEIIARQDEGLDVPKASRNVQADSKDDIVTYIDINVNKYRATIDNRTVKKTVTIPSYLNELGQEKGINFSEALTNTLREKLNI</sequence>
<dbReference type="STRING" id="1218508.JG29_05530"/>
<proteinExistence type="predicted"/>